<organism evidence="2 3">
    <name type="scientific">Oceanihabitans sediminis</name>
    <dbReference type="NCBI Taxonomy" id="1812012"/>
    <lineage>
        <taxon>Bacteria</taxon>
        <taxon>Pseudomonadati</taxon>
        <taxon>Bacteroidota</taxon>
        <taxon>Flavobacteriia</taxon>
        <taxon>Flavobacteriales</taxon>
        <taxon>Flavobacteriaceae</taxon>
        <taxon>Oceanihabitans</taxon>
    </lineage>
</organism>
<evidence type="ECO:0000256" key="1">
    <source>
        <dbReference type="SAM" id="Phobius"/>
    </source>
</evidence>
<accession>A0A368P6Y6</accession>
<dbReference type="RefSeq" id="WP_113966527.1">
    <property type="nucleotide sequence ID" value="NZ_JAWVXR010000007.1"/>
</dbReference>
<dbReference type="AlphaFoldDB" id="A0A368P6Y6"/>
<proteinExistence type="predicted"/>
<feature type="transmembrane region" description="Helical" evidence="1">
    <location>
        <begin position="77"/>
        <end position="96"/>
    </location>
</feature>
<evidence type="ECO:0000313" key="2">
    <source>
        <dbReference type="EMBL" id="RCU57041.1"/>
    </source>
</evidence>
<reference evidence="2 3" key="1">
    <citation type="submission" date="2018-07" db="EMBL/GenBank/DDBJ databases">
        <title>Oceanihabitans testaceum sp. nov., isolated from marine sediment.</title>
        <authorList>
            <person name="Li C.-M."/>
        </authorList>
    </citation>
    <scope>NUCLEOTIDE SEQUENCE [LARGE SCALE GENOMIC DNA]</scope>
    <source>
        <strain evidence="2 3">S9-10</strain>
    </source>
</reference>
<keyword evidence="1" id="KW-1133">Transmembrane helix</keyword>
<keyword evidence="3" id="KW-1185">Reference proteome</keyword>
<comment type="caution">
    <text evidence="2">The sequence shown here is derived from an EMBL/GenBank/DDBJ whole genome shotgun (WGS) entry which is preliminary data.</text>
</comment>
<protein>
    <submittedName>
        <fullName evidence="2">Uncharacterized protein</fullName>
    </submittedName>
</protein>
<evidence type="ECO:0000313" key="3">
    <source>
        <dbReference type="Proteomes" id="UP000252249"/>
    </source>
</evidence>
<dbReference type="Proteomes" id="UP000252249">
    <property type="component" value="Unassembled WGS sequence"/>
</dbReference>
<dbReference type="EMBL" id="QPIG01000003">
    <property type="protein sequence ID" value="RCU57041.1"/>
    <property type="molecule type" value="Genomic_DNA"/>
</dbReference>
<keyword evidence="1" id="KW-0812">Transmembrane</keyword>
<name>A0A368P6Y6_9FLAO</name>
<gene>
    <name evidence="2" type="ORF">DU428_08840</name>
</gene>
<dbReference type="OrthoDB" id="981524at2"/>
<sequence>MKKKLKNIQESGFKVPKTYFENFEASILSQANLKEKASDAGFTVPEGYFEEVEKSILSKTNKKESTKVISLLNKRNIIYISSIAAAILLLFNLSLFNNTFNFDTLETEAVDDFVLNNFELNDFNILFSNTELSESAFIDYNLSDETLDYYLETIDETDFILD</sequence>
<keyword evidence="1" id="KW-0472">Membrane</keyword>